<accession>A0A821GZ05</accession>
<dbReference type="Proteomes" id="UP000663866">
    <property type="component" value="Unassembled WGS sequence"/>
</dbReference>
<comment type="caution">
    <text evidence="2">The sequence shown here is derived from an EMBL/GenBank/DDBJ whole genome shotgun (WGS) entry which is preliminary data.</text>
</comment>
<evidence type="ECO:0000256" key="1">
    <source>
        <dbReference type="SAM" id="MobiDB-lite"/>
    </source>
</evidence>
<feature type="non-terminal residue" evidence="2">
    <location>
        <position position="52"/>
    </location>
</feature>
<name>A0A821GZ05_9BILA</name>
<gene>
    <name evidence="2" type="ORF">OVN521_LOCUS47497</name>
</gene>
<keyword evidence="3" id="KW-1185">Reference proteome</keyword>
<organism evidence="2 3">
    <name type="scientific">Rotaria magnacalcarata</name>
    <dbReference type="NCBI Taxonomy" id="392030"/>
    <lineage>
        <taxon>Eukaryota</taxon>
        <taxon>Metazoa</taxon>
        <taxon>Spiralia</taxon>
        <taxon>Gnathifera</taxon>
        <taxon>Rotifera</taxon>
        <taxon>Eurotatoria</taxon>
        <taxon>Bdelloidea</taxon>
        <taxon>Philodinida</taxon>
        <taxon>Philodinidae</taxon>
        <taxon>Rotaria</taxon>
    </lineage>
</organism>
<proteinExistence type="predicted"/>
<evidence type="ECO:0000313" key="3">
    <source>
        <dbReference type="Proteomes" id="UP000663866"/>
    </source>
</evidence>
<dbReference type="EMBL" id="CAJOBG010093547">
    <property type="protein sequence ID" value="CAF4673837.1"/>
    <property type="molecule type" value="Genomic_DNA"/>
</dbReference>
<dbReference type="AlphaFoldDB" id="A0A821GZ05"/>
<reference evidence="2" key="1">
    <citation type="submission" date="2021-02" db="EMBL/GenBank/DDBJ databases">
        <authorList>
            <person name="Nowell W R."/>
        </authorList>
    </citation>
    <scope>NUCLEOTIDE SEQUENCE</scope>
</reference>
<sequence>QSQLRRPGESELDYYERRYQERQRLSRGIRQAPNPYDNDAKLTTGIRHDKSP</sequence>
<protein>
    <submittedName>
        <fullName evidence="2">Uncharacterized protein</fullName>
    </submittedName>
</protein>
<evidence type="ECO:0000313" key="2">
    <source>
        <dbReference type="EMBL" id="CAF4673837.1"/>
    </source>
</evidence>
<feature type="non-terminal residue" evidence="2">
    <location>
        <position position="1"/>
    </location>
</feature>
<feature type="region of interest" description="Disordered" evidence="1">
    <location>
        <begin position="22"/>
        <end position="52"/>
    </location>
</feature>